<keyword evidence="3" id="KW-0560">Oxidoreductase</keyword>
<keyword evidence="2" id="KW-0288">FMN</keyword>
<dbReference type="Gene3D" id="3.20.20.70">
    <property type="entry name" value="Aldolase class I"/>
    <property type="match status" value="1"/>
</dbReference>
<name>A0A4Y7LC47_PAPSO</name>
<dbReference type="GO" id="GO:0018580">
    <property type="term" value="F:nitronate monooxygenase activity"/>
    <property type="evidence" value="ECO:0007669"/>
    <property type="project" value="InterPro"/>
</dbReference>
<keyword evidence="5" id="KW-1185">Reference proteome</keyword>
<dbReference type="STRING" id="3469.A0A4Y7LC47"/>
<dbReference type="EMBL" id="CM010724">
    <property type="protein sequence ID" value="RZC81749.1"/>
    <property type="molecule type" value="Genomic_DNA"/>
</dbReference>
<dbReference type="InterPro" id="IPR004136">
    <property type="entry name" value="NMO"/>
</dbReference>
<dbReference type="OrthoDB" id="10265891at2759"/>
<dbReference type="AlphaFoldDB" id="A0A4Y7LC47"/>
<protein>
    <submittedName>
        <fullName evidence="4">Uncharacterized protein</fullName>
    </submittedName>
</protein>
<dbReference type="SUPFAM" id="SSF51412">
    <property type="entry name" value="Inosine monophosphate dehydrogenase (IMPDH)"/>
    <property type="match status" value="1"/>
</dbReference>
<proteinExistence type="predicted"/>
<evidence type="ECO:0000313" key="5">
    <source>
        <dbReference type="Proteomes" id="UP000316621"/>
    </source>
</evidence>
<keyword evidence="1" id="KW-0285">Flavoprotein</keyword>
<dbReference type="Proteomes" id="UP000316621">
    <property type="component" value="Chromosome 10"/>
</dbReference>
<gene>
    <name evidence="4" type="ORF">C5167_044312</name>
</gene>
<accession>A0A4Y7LC47</accession>
<dbReference type="CDD" id="cd04730">
    <property type="entry name" value="NPD_like"/>
    <property type="match status" value="1"/>
</dbReference>
<organism evidence="4 5">
    <name type="scientific">Papaver somniferum</name>
    <name type="common">Opium poppy</name>
    <dbReference type="NCBI Taxonomy" id="3469"/>
    <lineage>
        <taxon>Eukaryota</taxon>
        <taxon>Viridiplantae</taxon>
        <taxon>Streptophyta</taxon>
        <taxon>Embryophyta</taxon>
        <taxon>Tracheophyta</taxon>
        <taxon>Spermatophyta</taxon>
        <taxon>Magnoliopsida</taxon>
        <taxon>Ranunculales</taxon>
        <taxon>Papaveraceae</taxon>
        <taxon>Papaveroideae</taxon>
        <taxon>Papaver</taxon>
    </lineage>
</organism>
<dbReference type="InterPro" id="IPR013785">
    <property type="entry name" value="Aldolase_TIM"/>
</dbReference>
<dbReference type="Gramene" id="RZC81749">
    <property type="protein sequence ID" value="RZC81749"/>
    <property type="gene ID" value="C5167_044312"/>
</dbReference>
<sequence>MKFGGILGFDNGVMLAPMGVDIAGPEPVAAVANAGGIGLIASPVNDYALTVKVINDTRKLTNKPFGAGIFLEFEQENTIRAIFDEKLACLQVYWGDFPKKMVDEAHKRGIKVIHQVGSVKAAERAIAAGVDCIVAQGSEAGGHVAGTVSLTALVPRIVDAVGNRGIPVVAAGSIADARGYVAALALGAQGINVGTRFIATNEAYANDYYKQQLLHYNEQQTDRTELYERYNWKADVRCLRAPFYEQWKNAPHFVQNDNYQPIVGKTIFFTKEAVLRRFSGQVMNRPTTGNLEDMVLYAGQGVGLVNDIVPAGEVVKRFVDGAKAIIQGLSKNYLPESKKDKANDHSED</sequence>
<evidence type="ECO:0000313" key="4">
    <source>
        <dbReference type="EMBL" id="RZC81749.1"/>
    </source>
</evidence>
<reference evidence="4 5" key="1">
    <citation type="journal article" date="2018" name="Science">
        <title>The opium poppy genome and morphinan production.</title>
        <authorList>
            <person name="Guo L."/>
            <person name="Winzer T."/>
            <person name="Yang X."/>
            <person name="Li Y."/>
            <person name="Ning Z."/>
            <person name="He Z."/>
            <person name="Teodor R."/>
            <person name="Lu Y."/>
            <person name="Bowser T.A."/>
            <person name="Graham I.A."/>
            <person name="Ye K."/>
        </authorList>
    </citation>
    <scope>NUCLEOTIDE SEQUENCE [LARGE SCALE GENOMIC DNA]</scope>
    <source>
        <strain evidence="5">cv. HN1</strain>
        <tissue evidence="4">Leaves</tissue>
    </source>
</reference>
<dbReference type="PANTHER" id="PTHR32332:SF20">
    <property type="entry name" value="2-NITROPROPANE DIOXYGENASE-LIKE PROTEIN"/>
    <property type="match status" value="1"/>
</dbReference>
<evidence type="ECO:0000256" key="3">
    <source>
        <dbReference type="ARBA" id="ARBA00023002"/>
    </source>
</evidence>
<evidence type="ECO:0000256" key="2">
    <source>
        <dbReference type="ARBA" id="ARBA00022643"/>
    </source>
</evidence>
<dbReference type="Pfam" id="PF03060">
    <property type="entry name" value="NMO"/>
    <property type="match status" value="1"/>
</dbReference>
<evidence type="ECO:0000256" key="1">
    <source>
        <dbReference type="ARBA" id="ARBA00022630"/>
    </source>
</evidence>
<dbReference type="PANTHER" id="PTHR32332">
    <property type="entry name" value="2-NITROPROPANE DIOXYGENASE"/>
    <property type="match status" value="1"/>
</dbReference>